<dbReference type="PANTHER" id="PTHR34582">
    <property type="entry name" value="UPF0702 TRANSMEMBRANE PROTEIN YCAP"/>
    <property type="match status" value="1"/>
</dbReference>
<comment type="subcellular location">
    <subcellularLocation>
        <location evidence="1">Cell membrane</location>
        <topology evidence="1">Multi-pass membrane protein</topology>
    </subcellularLocation>
</comment>
<dbReference type="EMBL" id="JAOTPO010000011">
    <property type="protein sequence ID" value="MDE5414738.1"/>
    <property type="molecule type" value="Genomic_DNA"/>
</dbReference>
<evidence type="ECO:0000256" key="2">
    <source>
        <dbReference type="ARBA" id="ARBA00006448"/>
    </source>
</evidence>
<dbReference type="Proteomes" id="UP001148125">
    <property type="component" value="Unassembled WGS sequence"/>
</dbReference>
<feature type="region of interest" description="Disordered" evidence="7">
    <location>
        <begin position="170"/>
        <end position="204"/>
    </location>
</feature>
<feature type="transmembrane region" description="Helical" evidence="8">
    <location>
        <begin position="31"/>
        <end position="49"/>
    </location>
</feature>
<dbReference type="PANTHER" id="PTHR34582:SF2">
    <property type="entry name" value="UPF0702 TRANSMEMBRANE PROTEIN YDFR"/>
    <property type="match status" value="1"/>
</dbReference>
<evidence type="ECO:0000313" key="11">
    <source>
        <dbReference type="Proteomes" id="UP001148125"/>
    </source>
</evidence>
<dbReference type="InterPro" id="IPR007353">
    <property type="entry name" value="DUF421"/>
</dbReference>
<name>A0ABT5VH07_9BACI</name>
<keyword evidence="4 8" id="KW-0812">Transmembrane</keyword>
<evidence type="ECO:0000259" key="9">
    <source>
        <dbReference type="Pfam" id="PF04239"/>
    </source>
</evidence>
<dbReference type="Gene3D" id="3.30.240.20">
    <property type="entry name" value="bsu07140 like domains"/>
    <property type="match status" value="1"/>
</dbReference>
<organism evidence="10 11">
    <name type="scientific">Alkalihalobacterium chitinilyticum</name>
    <dbReference type="NCBI Taxonomy" id="2980103"/>
    <lineage>
        <taxon>Bacteria</taxon>
        <taxon>Bacillati</taxon>
        <taxon>Bacillota</taxon>
        <taxon>Bacilli</taxon>
        <taxon>Bacillales</taxon>
        <taxon>Bacillaceae</taxon>
        <taxon>Alkalihalobacterium</taxon>
    </lineage>
</organism>
<evidence type="ECO:0000313" key="10">
    <source>
        <dbReference type="EMBL" id="MDE5414738.1"/>
    </source>
</evidence>
<keyword evidence="11" id="KW-1185">Reference proteome</keyword>
<sequence length="204" mass="23062">MDFHWVWKAIIIVFVGIMILRLGGRKSISQLTVSQTVIMISIGNLMIQPVSERNIWITFLIALLLVLTLIFIEFLQVKSDKIESFFTGKSIVVIEDGVINTKNLKKLRLTIDQLEMRLRQSNVQHISQVKWATVEVSGQLGLILDEQSQVATKKDIQAVLDYIHAMHPAGQPPPNITQGNNYPTLFTESKLRKHPTGPPSRPLD</sequence>
<reference evidence="10" key="1">
    <citation type="submission" date="2024-05" db="EMBL/GenBank/DDBJ databases">
        <title>Alkalihalobacillus sp. strain MEB203 novel alkaliphilic bacterium from Lonar Lake, India.</title>
        <authorList>
            <person name="Joshi A."/>
            <person name="Thite S."/>
            <person name="Mengade P."/>
        </authorList>
    </citation>
    <scope>NUCLEOTIDE SEQUENCE</scope>
    <source>
        <strain evidence="10">MEB 203</strain>
    </source>
</reference>
<dbReference type="Pfam" id="PF04239">
    <property type="entry name" value="DUF421"/>
    <property type="match status" value="1"/>
</dbReference>
<dbReference type="RefSeq" id="WP_275119350.1">
    <property type="nucleotide sequence ID" value="NZ_JAOTPO010000011.1"/>
</dbReference>
<feature type="compositionally biased region" description="Polar residues" evidence="7">
    <location>
        <begin position="176"/>
        <end position="187"/>
    </location>
</feature>
<keyword evidence="3" id="KW-1003">Cell membrane</keyword>
<evidence type="ECO:0000256" key="3">
    <source>
        <dbReference type="ARBA" id="ARBA00022475"/>
    </source>
</evidence>
<feature type="transmembrane region" description="Helical" evidence="8">
    <location>
        <begin position="55"/>
        <end position="75"/>
    </location>
</feature>
<evidence type="ECO:0000256" key="6">
    <source>
        <dbReference type="ARBA" id="ARBA00023136"/>
    </source>
</evidence>
<comment type="caution">
    <text evidence="10">The sequence shown here is derived from an EMBL/GenBank/DDBJ whole genome shotgun (WGS) entry which is preliminary data.</text>
</comment>
<gene>
    <name evidence="10" type="ORF">N7Z68_15375</name>
</gene>
<accession>A0ABT5VH07</accession>
<keyword evidence="6 8" id="KW-0472">Membrane</keyword>
<keyword evidence="5 8" id="KW-1133">Transmembrane helix</keyword>
<dbReference type="InterPro" id="IPR023090">
    <property type="entry name" value="UPF0702_alpha/beta_dom_sf"/>
</dbReference>
<evidence type="ECO:0000256" key="8">
    <source>
        <dbReference type="SAM" id="Phobius"/>
    </source>
</evidence>
<evidence type="ECO:0000256" key="1">
    <source>
        <dbReference type="ARBA" id="ARBA00004651"/>
    </source>
</evidence>
<evidence type="ECO:0000256" key="7">
    <source>
        <dbReference type="SAM" id="MobiDB-lite"/>
    </source>
</evidence>
<protein>
    <submittedName>
        <fullName evidence="10">DUF421 domain-containing protein</fullName>
    </submittedName>
</protein>
<evidence type="ECO:0000256" key="5">
    <source>
        <dbReference type="ARBA" id="ARBA00022989"/>
    </source>
</evidence>
<proteinExistence type="inferred from homology"/>
<feature type="domain" description="YetF C-terminal" evidence="9">
    <location>
        <begin position="78"/>
        <end position="152"/>
    </location>
</feature>
<feature type="transmembrane region" description="Helical" evidence="8">
    <location>
        <begin position="6"/>
        <end position="24"/>
    </location>
</feature>
<evidence type="ECO:0000256" key="4">
    <source>
        <dbReference type="ARBA" id="ARBA00022692"/>
    </source>
</evidence>
<comment type="similarity">
    <text evidence="2">Belongs to the UPF0702 family.</text>
</comment>